<protein>
    <submittedName>
        <fullName evidence="1">Uncharacterized protein</fullName>
    </submittedName>
</protein>
<comment type="caution">
    <text evidence="1">The sequence shown here is derived from an EMBL/GenBank/DDBJ whole genome shotgun (WGS) entry which is preliminary data.</text>
</comment>
<gene>
    <name evidence="1" type="ORF">DCAF_LOCUS5121</name>
</gene>
<evidence type="ECO:0000313" key="1">
    <source>
        <dbReference type="EMBL" id="CAK7327409.1"/>
    </source>
</evidence>
<keyword evidence="2" id="KW-1185">Reference proteome</keyword>
<dbReference type="AlphaFoldDB" id="A0AAV1R280"/>
<name>A0AAV1R280_9ROSI</name>
<dbReference type="Proteomes" id="UP001314170">
    <property type="component" value="Unassembled WGS sequence"/>
</dbReference>
<organism evidence="1 2">
    <name type="scientific">Dovyalis caffra</name>
    <dbReference type="NCBI Taxonomy" id="77055"/>
    <lineage>
        <taxon>Eukaryota</taxon>
        <taxon>Viridiplantae</taxon>
        <taxon>Streptophyta</taxon>
        <taxon>Embryophyta</taxon>
        <taxon>Tracheophyta</taxon>
        <taxon>Spermatophyta</taxon>
        <taxon>Magnoliopsida</taxon>
        <taxon>eudicotyledons</taxon>
        <taxon>Gunneridae</taxon>
        <taxon>Pentapetalae</taxon>
        <taxon>rosids</taxon>
        <taxon>fabids</taxon>
        <taxon>Malpighiales</taxon>
        <taxon>Salicaceae</taxon>
        <taxon>Flacourtieae</taxon>
        <taxon>Dovyalis</taxon>
    </lineage>
</organism>
<dbReference type="EMBL" id="CAWUPB010000851">
    <property type="protein sequence ID" value="CAK7327409.1"/>
    <property type="molecule type" value="Genomic_DNA"/>
</dbReference>
<accession>A0AAV1R280</accession>
<evidence type="ECO:0000313" key="2">
    <source>
        <dbReference type="Proteomes" id="UP001314170"/>
    </source>
</evidence>
<reference evidence="1 2" key="1">
    <citation type="submission" date="2024-01" db="EMBL/GenBank/DDBJ databases">
        <authorList>
            <person name="Waweru B."/>
        </authorList>
    </citation>
    <scope>NUCLEOTIDE SEQUENCE [LARGE SCALE GENOMIC DNA]</scope>
</reference>
<sequence>MKLQAFISVQFCFTKHKPSEAASSSKEVSSKGTKRKAQIMREIQEIMDGNGEVLGERDAPSVSLFIKKPLTLSMATMENQATIVGNLGLHVSSMKEITLLAHTKS</sequence>
<proteinExistence type="predicted"/>